<feature type="transmembrane region" description="Helical" evidence="1">
    <location>
        <begin position="47"/>
        <end position="64"/>
    </location>
</feature>
<dbReference type="AlphaFoldDB" id="A0A1Y2LK72"/>
<sequence length="522" mass="59390">MKKVPMNDVVSLGANADPALVKEFLDIAEERANAFKANVHRSRAFQVFWNLLISCMIYFGFVGYPLWDGIAYSIYNFLNGESNVAYGFLIFLLWASIIAWLPLLFVSFENNPTTDPETSVPQTDTSETCLLIPAYKAADALPQTIEHALKIFKPTQIFIVANGDSPLPLDNTEDYCLPIDDDVHLQANTPIVTDRISSSREHGSMVCVGYSIKSTGPDGSKGTCTQQAQDLEYKLSGLSRHFTGIHGSSIFPHGAVILWGREILEKLFWGHPGFKISEDWYFGHTCRSAGFRIQFCTQVFVPTETPSSLFWAPKSMCGGYGEMTVWKQRFHRWKFFYLYRLSEDFNYLFFAWRLGRYEWATKLFVFTEIYSTMIYTVRPIILPLSFVVQPKLAGIMTVALLGMYFLAIVFFNAWHLRRKKEMVSWKVIPVYLLMRTALTFVDTLSVYYSLYSYAGFFSQRHPRVTENYPALVAAKSCIDADVAKRQVVIPEGILAVDIPVEFTTSRNEEQLALAPLPPVLLR</sequence>
<evidence type="ECO:0000313" key="2">
    <source>
        <dbReference type="EMBL" id="OSS44316.1"/>
    </source>
</evidence>
<dbReference type="SUPFAM" id="SSF53448">
    <property type="entry name" value="Nucleotide-diphospho-sugar transferases"/>
    <property type="match status" value="1"/>
</dbReference>
<dbReference type="Proteomes" id="UP000193240">
    <property type="component" value="Unassembled WGS sequence"/>
</dbReference>
<dbReference type="EMBL" id="KZ107858">
    <property type="protein sequence ID" value="OSS44316.1"/>
    <property type="molecule type" value="Genomic_DNA"/>
</dbReference>
<accession>A0A1Y2LK72</accession>
<reference evidence="2 3" key="1">
    <citation type="journal article" date="2017" name="Genome Announc.">
        <title>Genome sequence of the saprophytic ascomycete Epicoccum nigrum ICMP 19927 strain isolated from New Zealand.</title>
        <authorList>
            <person name="Fokin M."/>
            <person name="Fleetwood D."/>
            <person name="Weir B.S."/>
            <person name="Villas-Boas S.G."/>
        </authorList>
    </citation>
    <scope>NUCLEOTIDE SEQUENCE [LARGE SCALE GENOMIC DNA]</scope>
    <source>
        <strain evidence="2 3">ICMP 19927</strain>
    </source>
</reference>
<gene>
    <name evidence="2" type="ORF">B5807_11015</name>
</gene>
<keyword evidence="3" id="KW-1185">Reference proteome</keyword>
<feature type="transmembrane region" description="Helical" evidence="1">
    <location>
        <begin position="363"/>
        <end position="386"/>
    </location>
</feature>
<keyword evidence="1" id="KW-0472">Membrane</keyword>
<feature type="transmembrane region" description="Helical" evidence="1">
    <location>
        <begin position="392"/>
        <end position="416"/>
    </location>
</feature>
<name>A0A1Y2LK72_EPING</name>
<dbReference type="InParanoid" id="A0A1Y2LK72"/>
<feature type="transmembrane region" description="Helical" evidence="1">
    <location>
        <begin position="84"/>
        <end position="106"/>
    </location>
</feature>
<evidence type="ECO:0000313" key="3">
    <source>
        <dbReference type="Proteomes" id="UP000193240"/>
    </source>
</evidence>
<proteinExistence type="predicted"/>
<feature type="transmembrane region" description="Helical" evidence="1">
    <location>
        <begin position="428"/>
        <end position="450"/>
    </location>
</feature>
<evidence type="ECO:0000256" key="1">
    <source>
        <dbReference type="SAM" id="Phobius"/>
    </source>
</evidence>
<dbReference type="STRING" id="105696.A0A1Y2LK72"/>
<keyword evidence="1" id="KW-1133">Transmembrane helix</keyword>
<dbReference type="OMA" id="FNSPWEL"/>
<keyword evidence="1" id="KW-0812">Transmembrane</keyword>
<dbReference type="InterPro" id="IPR029044">
    <property type="entry name" value="Nucleotide-diphossugar_trans"/>
</dbReference>
<dbReference type="Pfam" id="PF13641">
    <property type="entry name" value="Glyco_tranf_2_3"/>
    <property type="match status" value="1"/>
</dbReference>
<organism evidence="2 3">
    <name type="scientific">Epicoccum nigrum</name>
    <name type="common">Soil fungus</name>
    <name type="synonym">Epicoccum purpurascens</name>
    <dbReference type="NCBI Taxonomy" id="105696"/>
    <lineage>
        <taxon>Eukaryota</taxon>
        <taxon>Fungi</taxon>
        <taxon>Dikarya</taxon>
        <taxon>Ascomycota</taxon>
        <taxon>Pezizomycotina</taxon>
        <taxon>Dothideomycetes</taxon>
        <taxon>Pleosporomycetidae</taxon>
        <taxon>Pleosporales</taxon>
        <taxon>Pleosporineae</taxon>
        <taxon>Didymellaceae</taxon>
        <taxon>Epicoccum</taxon>
    </lineage>
</organism>
<protein>
    <submittedName>
        <fullName evidence="2">Uncharacterized protein</fullName>
    </submittedName>
</protein>